<evidence type="ECO:0000313" key="2">
    <source>
        <dbReference type="EMBL" id="CAG8980401.1"/>
    </source>
</evidence>
<organism evidence="2 3">
    <name type="scientific">Hymenoscyphus albidus</name>
    <dbReference type="NCBI Taxonomy" id="595503"/>
    <lineage>
        <taxon>Eukaryota</taxon>
        <taxon>Fungi</taxon>
        <taxon>Dikarya</taxon>
        <taxon>Ascomycota</taxon>
        <taxon>Pezizomycotina</taxon>
        <taxon>Leotiomycetes</taxon>
        <taxon>Helotiales</taxon>
        <taxon>Helotiaceae</taxon>
        <taxon>Hymenoscyphus</taxon>
    </lineage>
</organism>
<accession>A0A9N9QAQ8</accession>
<feature type="chain" id="PRO_5040495885" description="AA1-like domain-containing protein" evidence="1">
    <location>
        <begin position="21"/>
        <end position="135"/>
    </location>
</feature>
<evidence type="ECO:0008006" key="4">
    <source>
        <dbReference type="Google" id="ProtNLM"/>
    </source>
</evidence>
<sequence length="135" mass="13701">MQFSTSLLAATAALITTVTADGVFGISATTVASSPISITLAVYNGLVGDPATCQGTVQVASLPASGTIPCTNAGFSLSFTWADYAQGIQATYATPTSPAFTYNVPRTGCDAAQPQTCTFGFQNIFPGVTAVAFRA</sequence>
<proteinExistence type="predicted"/>
<dbReference type="OrthoDB" id="3547328at2759"/>
<name>A0A9N9QAQ8_9HELO</name>
<reference evidence="2" key="1">
    <citation type="submission" date="2021-07" db="EMBL/GenBank/DDBJ databases">
        <authorList>
            <person name="Durling M."/>
        </authorList>
    </citation>
    <scope>NUCLEOTIDE SEQUENCE</scope>
</reference>
<comment type="caution">
    <text evidence="2">The sequence shown here is derived from an EMBL/GenBank/DDBJ whole genome shotgun (WGS) entry which is preliminary data.</text>
</comment>
<dbReference type="Proteomes" id="UP000701801">
    <property type="component" value="Unassembled WGS sequence"/>
</dbReference>
<gene>
    <name evidence="2" type="ORF">HYALB_00003966</name>
</gene>
<evidence type="ECO:0000313" key="3">
    <source>
        <dbReference type="Proteomes" id="UP000701801"/>
    </source>
</evidence>
<protein>
    <recommendedName>
        <fullName evidence="4">AA1-like domain-containing protein</fullName>
    </recommendedName>
</protein>
<keyword evidence="3" id="KW-1185">Reference proteome</keyword>
<dbReference type="EMBL" id="CAJVRM010000385">
    <property type="protein sequence ID" value="CAG8980401.1"/>
    <property type="molecule type" value="Genomic_DNA"/>
</dbReference>
<feature type="signal peptide" evidence="1">
    <location>
        <begin position="1"/>
        <end position="20"/>
    </location>
</feature>
<keyword evidence="1" id="KW-0732">Signal</keyword>
<dbReference type="AlphaFoldDB" id="A0A9N9QAQ8"/>
<evidence type="ECO:0000256" key="1">
    <source>
        <dbReference type="SAM" id="SignalP"/>
    </source>
</evidence>